<name>A0ABR9XHI6_9SPHI</name>
<organism evidence="2 3">
    <name type="scientific">Mucilaginibacter boryungensis</name>
    <dbReference type="NCBI Taxonomy" id="768480"/>
    <lineage>
        <taxon>Bacteria</taxon>
        <taxon>Pseudomonadati</taxon>
        <taxon>Bacteroidota</taxon>
        <taxon>Sphingobacteriia</taxon>
        <taxon>Sphingobacteriales</taxon>
        <taxon>Sphingobacteriaceae</taxon>
        <taxon>Mucilaginibacter</taxon>
    </lineage>
</organism>
<dbReference type="Pfam" id="PF18936">
    <property type="entry name" value="DUF5684"/>
    <property type="match status" value="1"/>
</dbReference>
<reference evidence="2 3" key="1">
    <citation type="submission" date="2020-10" db="EMBL/GenBank/DDBJ databases">
        <title>Mucilaginibacter mali sp. nov., isolated from rhizosphere soil of apple orchard.</title>
        <authorList>
            <person name="Lee J.-S."/>
            <person name="Kim H.S."/>
            <person name="Kim J.-S."/>
        </authorList>
    </citation>
    <scope>NUCLEOTIDE SEQUENCE [LARGE SCALE GENOMIC DNA]</scope>
    <source>
        <strain evidence="2 3">KCTC 23157</strain>
    </source>
</reference>
<gene>
    <name evidence="2" type="ORF">IRJ18_10810</name>
</gene>
<proteinExistence type="predicted"/>
<evidence type="ECO:0000313" key="3">
    <source>
        <dbReference type="Proteomes" id="UP000632774"/>
    </source>
</evidence>
<feature type="transmembrane region" description="Helical" evidence="1">
    <location>
        <begin position="47"/>
        <end position="67"/>
    </location>
</feature>
<dbReference type="EMBL" id="JADFFM010000001">
    <property type="protein sequence ID" value="MBE9666852.1"/>
    <property type="molecule type" value="Genomic_DNA"/>
</dbReference>
<feature type="transmembrane region" description="Helical" evidence="1">
    <location>
        <begin position="79"/>
        <end position="102"/>
    </location>
</feature>
<comment type="caution">
    <text evidence="2">The sequence shown here is derived from an EMBL/GenBank/DDBJ whole genome shotgun (WGS) entry which is preliminary data.</text>
</comment>
<accession>A0ABR9XHI6</accession>
<protein>
    <recommendedName>
        <fullName evidence="4">Signal peptidase I</fullName>
    </recommendedName>
</protein>
<evidence type="ECO:0000256" key="1">
    <source>
        <dbReference type="SAM" id="Phobius"/>
    </source>
</evidence>
<dbReference type="InterPro" id="IPR043739">
    <property type="entry name" value="DUF5684"/>
</dbReference>
<keyword evidence="1" id="KW-1133">Transmembrane helix</keyword>
<evidence type="ECO:0000313" key="2">
    <source>
        <dbReference type="EMBL" id="MBE9666852.1"/>
    </source>
</evidence>
<keyword evidence="3" id="KW-1185">Reference proteome</keyword>
<sequence>MAFWLIAIIIAIAGTWKVYTKAGKPGWACIIPIYNLIVLLEIVGKPIWWFLLMLIPCVNIVFVIWIYNRLSKSFGQSEGFTVGLVLLNPIFMCILGFGNYTYLGPGGTPPNYGAGDYERPYDINS</sequence>
<dbReference type="Proteomes" id="UP000632774">
    <property type="component" value="Unassembled WGS sequence"/>
</dbReference>
<evidence type="ECO:0008006" key="4">
    <source>
        <dbReference type="Google" id="ProtNLM"/>
    </source>
</evidence>
<keyword evidence="1" id="KW-0812">Transmembrane</keyword>
<keyword evidence="1" id="KW-0472">Membrane</keyword>